<sequence length="231" mass="23885">MGGTAWAGTEPGARVGREHRSNRRGPGEPSPGQELCAFPPVRLDVDGPEGPVWTCRRAALPADRECGSGAGIRPKGLRRLCPSVDETQSSSPSVVPFKCIRNGYFAENTKQCAFRISEQARQLSGCSPRYVSLKEGRRAVEGAAFGGWVAFEGTVGMMAGATRPPGPGRWRVCGLGASIQRLACASPAAAAPGASLLCSWMPALPAPSLPTLSSLLSPDGTAQCHGSGGAA</sequence>
<accession>A0ABN8ZYB8</accession>
<gene>
    <name evidence="2" type="ORF">MRATA1EN1_LOCUS27952</name>
</gene>
<keyword evidence="3" id="KW-1185">Reference proteome</keyword>
<dbReference type="Proteomes" id="UP001176941">
    <property type="component" value="Chromosome 8"/>
</dbReference>
<reference evidence="2" key="1">
    <citation type="submission" date="2023-04" db="EMBL/GenBank/DDBJ databases">
        <authorList>
            <consortium name="ELIXIR-Norway"/>
        </authorList>
    </citation>
    <scope>NUCLEOTIDE SEQUENCE [LARGE SCALE GENOMIC DNA]</scope>
</reference>
<organism evidence="2 3">
    <name type="scientific">Rangifer tarandus platyrhynchus</name>
    <name type="common">Svalbard reindeer</name>
    <dbReference type="NCBI Taxonomy" id="3082113"/>
    <lineage>
        <taxon>Eukaryota</taxon>
        <taxon>Metazoa</taxon>
        <taxon>Chordata</taxon>
        <taxon>Craniata</taxon>
        <taxon>Vertebrata</taxon>
        <taxon>Euteleostomi</taxon>
        <taxon>Mammalia</taxon>
        <taxon>Eutheria</taxon>
        <taxon>Laurasiatheria</taxon>
        <taxon>Artiodactyla</taxon>
        <taxon>Ruminantia</taxon>
        <taxon>Pecora</taxon>
        <taxon>Cervidae</taxon>
        <taxon>Odocoileinae</taxon>
        <taxon>Rangifer</taxon>
    </lineage>
</organism>
<proteinExistence type="predicted"/>
<evidence type="ECO:0000313" key="3">
    <source>
        <dbReference type="Proteomes" id="UP001176941"/>
    </source>
</evidence>
<dbReference type="EMBL" id="OX459944">
    <property type="protein sequence ID" value="CAI9178990.1"/>
    <property type="molecule type" value="Genomic_DNA"/>
</dbReference>
<evidence type="ECO:0000256" key="1">
    <source>
        <dbReference type="SAM" id="MobiDB-lite"/>
    </source>
</evidence>
<feature type="region of interest" description="Disordered" evidence="1">
    <location>
        <begin position="1"/>
        <end position="37"/>
    </location>
</feature>
<name>A0ABN8ZYB8_RANTA</name>
<evidence type="ECO:0000313" key="2">
    <source>
        <dbReference type="EMBL" id="CAI9178990.1"/>
    </source>
</evidence>
<protein>
    <submittedName>
        <fullName evidence="2">Uncharacterized protein</fullName>
    </submittedName>
</protein>